<dbReference type="InterPro" id="IPR009057">
    <property type="entry name" value="Homeodomain-like_sf"/>
</dbReference>
<dbReference type="GO" id="GO:0042803">
    <property type="term" value="F:protein homodimerization activity"/>
    <property type="evidence" value="ECO:0007669"/>
    <property type="project" value="InterPro"/>
</dbReference>
<feature type="compositionally biased region" description="Basic and acidic residues" evidence="4">
    <location>
        <begin position="737"/>
        <end position="746"/>
    </location>
</feature>
<feature type="region of interest" description="Disordered" evidence="4">
    <location>
        <begin position="685"/>
        <end position="748"/>
    </location>
</feature>
<dbReference type="PANTHER" id="PTHR47807">
    <property type="entry name" value="PROTEIN TBF1"/>
    <property type="match status" value="1"/>
</dbReference>
<dbReference type="Proteomes" id="UP001378960">
    <property type="component" value="Unassembled WGS sequence"/>
</dbReference>
<feature type="region of interest" description="Disordered" evidence="4">
    <location>
        <begin position="758"/>
        <end position="777"/>
    </location>
</feature>
<dbReference type="AlphaFoldDB" id="A0AAV5R1Z8"/>
<keyword evidence="2" id="KW-0539">Nucleus</keyword>
<dbReference type="FunFam" id="1.10.10.60:FF:000137">
    <property type="entry name" value="MYB DNA binding protein"/>
    <property type="match status" value="1"/>
</dbReference>
<evidence type="ECO:0000256" key="3">
    <source>
        <dbReference type="ARBA" id="ARBA00023306"/>
    </source>
</evidence>
<dbReference type="EMBL" id="BTGB01000002">
    <property type="protein sequence ID" value="GMM45519.1"/>
    <property type="molecule type" value="Genomic_DNA"/>
</dbReference>
<keyword evidence="3" id="KW-0131">Cell cycle</keyword>
<dbReference type="CDD" id="cd11660">
    <property type="entry name" value="SANT_TRF"/>
    <property type="match status" value="1"/>
</dbReference>
<dbReference type="GO" id="GO:0010833">
    <property type="term" value="P:telomere maintenance via telomere lengthening"/>
    <property type="evidence" value="ECO:0007669"/>
    <property type="project" value="TreeGrafter"/>
</dbReference>
<feature type="compositionally biased region" description="Low complexity" evidence="4">
    <location>
        <begin position="139"/>
        <end position="153"/>
    </location>
</feature>
<dbReference type="InterPro" id="IPR052833">
    <property type="entry name" value="Telomeric_DNA-bd_trans-reg"/>
</dbReference>
<dbReference type="Pfam" id="PF00249">
    <property type="entry name" value="Myb_DNA-binding"/>
    <property type="match status" value="1"/>
</dbReference>
<evidence type="ECO:0000256" key="2">
    <source>
        <dbReference type="ARBA" id="ARBA00023242"/>
    </source>
</evidence>
<feature type="compositionally biased region" description="Basic residues" evidence="4">
    <location>
        <begin position="767"/>
        <end position="776"/>
    </location>
</feature>
<dbReference type="InterPro" id="IPR017930">
    <property type="entry name" value="Myb_dom"/>
</dbReference>
<feature type="compositionally biased region" description="Low complexity" evidence="4">
    <location>
        <begin position="31"/>
        <end position="43"/>
    </location>
</feature>
<feature type="domain" description="HTH myb-type" evidence="6">
    <location>
        <begin position="776"/>
        <end position="832"/>
    </location>
</feature>
<evidence type="ECO:0000259" key="5">
    <source>
        <dbReference type="PROSITE" id="PS50090"/>
    </source>
</evidence>
<evidence type="ECO:0000313" key="7">
    <source>
        <dbReference type="EMBL" id="GMM45519.1"/>
    </source>
</evidence>
<dbReference type="PANTHER" id="PTHR47807:SF1">
    <property type="entry name" value="PROTEIN TBF1"/>
    <property type="match status" value="1"/>
</dbReference>
<dbReference type="Gene3D" id="1.10.10.60">
    <property type="entry name" value="Homeodomain-like"/>
    <property type="match status" value="1"/>
</dbReference>
<name>A0AAV5R1Z8_PICKL</name>
<feature type="compositionally biased region" description="Basic and acidic residues" evidence="4">
    <location>
        <begin position="171"/>
        <end position="185"/>
    </location>
</feature>
<evidence type="ECO:0000259" key="6">
    <source>
        <dbReference type="PROSITE" id="PS51294"/>
    </source>
</evidence>
<dbReference type="SUPFAM" id="SSF46689">
    <property type="entry name" value="Homeodomain-like"/>
    <property type="match status" value="1"/>
</dbReference>
<feature type="region of interest" description="Disordered" evidence="4">
    <location>
        <begin position="1"/>
        <end position="47"/>
    </location>
</feature>
<dbReference type="InterPro" id="IPR001005">
    <property type="entry name" value="SANT/Myb"/>
</dbReference>
<sequence>MSNLENENPNNINSTTSNTDSGEISSGKGLNESNVDENNNNNNIHAKESIDINKDVIQDDNEQTLESKNFDTNFEKELDQIETSLSTLSENFKKRRLSKNEMDFLESEMNLDIENITDTDFDIHLRKLMTDNVTLSNDQIQSKSSKLSQSITQNDVFDEKNLNEETESNNVDDKTENKELEKNNDNDINTDLVVVEREEDKEETEKISTLDEDIKKLEEATKQTKKDVEATINKTNESRNNEPESAVTNGSSSNGITTEKTNISKETESMFTDITTKNKTVENKNKEFDILTTTTETQRNTSIPLNSELLHDSKAQSALDAYRSLINDSNRSRIREVNHVNAQLSALPLTLIAPDNLSFNVQMLINTLPVLDNLATQILRIVAKGPYQKIMELVSNRESYTGIAFSNLVELFETTKRIYSSEESPFFTVENITFGLWKYGHTAPTFLHGREDTIEGTLRKVNLSTFLLATLGLIDLGFFFLNEAFLDVFCPPQNLDPVDSLSFLKNNKLYENLTSSDMRYDGSTSTLQRNQTKFLKAQAILYLELKTQAYISAIELGDRSKEDIIHDLFPKNMDEILLRRKDPFYESNGKPIERNQTLFTPAELDFLNRCDFRKQTLLKAESDSTLMEKYEWIKFLNDLLEYVSKNVGFLIWGPKGKMANELNKLHAMNESFALTERDEISGIRDNIPARTNNSVTAASGIENNNNNNKRSYSEIEDSSITENRSYSTDNLNATPNTDDKGIDGNSEKLTSSEMVITSTMPTTPPKSKPKKAKHNRPSTFRRIWTAEEENALKEGLKKKGTHWTAILELYGPGGQINESLKNRSSLQLKDKARNWKIYYIKNNLPVPDYLQKATGDSEKYKRMSSKLNLAKREKSNPVAEATKSYMMDDFGKNDAEETQFNENDVYDNMFGELLPNPKDKEIASKNVEIVADDAVASELKDLVAEAFK</sequence>
<organism evidence="7 8">
    <name type="scientific">Pichia kluyveri</name>
    <name type="common">Yeast</name>
    <dbReference type="NCBI Taxonomy" id="36015"/>
    <lineage>
        <taxon>Eukaryota</taxon>
        <taxon>Fungi</taxon>
        <taxon>Dikarya</taxon>
        <taxon>Ascomycota</taxon>
        <taxon>Saccharomycotina</taxon>
        <taxon>Pichiomycetes</taxon>
        <taxon>Pichiales</taxon>
        <taxon>Pichiaceae</taxon>
        <taxon>Pichia</taxon>
    </lineage>
</organism>
<evidence type="ECO:0000256" key="1">
    <source>
        <dbReference type="ARBA" id="ARBA00023125"/>
    </source>
</evidence>
<dbReference type="GO" id="GO:0003691">
    <property type="term" value="F:double-stranded telomeric DNA binding"/>
    <property type="evidence" value="ECO:0007669"/>
    <property type="project" value="TreeGrafter"/>
</dbReference>
<feature type="region of interest" description="Disordered" evidence="4">
    <location>
        <begin position="221"/>
        <end position="259"/>
    </location>
</feature>
<accession>A0AAV5R1Z8</accession>
<dbReference type="Pfam" id="PF08558">
    <property type="entry name" value="TRF"/>
    <property type="match status" value="1"/>
</dbReference>
<evidence type="ECO:0000256" key="4">
    <source>
        <dbReference type="SAM" id="MobiDB-lite"/>
    </source>
</evidence>
<feature type="region of interest" description="Disordered" evidence="4">
    <location>
        <begin position="138"/>
        <end position="185"/>
    </location>
</feature>
<evidence type="ECO:0000313" key="8">
    <source>
        <dbReference type="Proteomes" id="UP001378960"/>
    </source>
</evidence>
<protein>
    <submittedName>
        <fullName evidence="7">Tbf1 protein</fullName>
    </submittedName>
</protein>
<keyword evidence="8" id="KW-1185">Reference proteome</keyword>
<feature type="compositionally biased region" description="Polar residues" evidence="4">
    <location>
        <begin position="720"/>
        <end position="736"/>
    </location>
</feature>
<reference evidence="7 8" key="1">
    <citation type="journal article" date="2023" name="Elife">
        <title>Identification of key yeast species and microbe-microbe interactions impacting larval growth of Drosophila in the wild.</title>
        <authorList>
            <person name="Mure A."/>
            <person name="Sugiura Y."/>
            <person name="Maeda R."/>
            <person name="Honda K."/>
            <person name="Sakurai N."/>
            <person name="Takahashi Y."/>
            <person name="Watada M."/>
            <person name="Katoh T."/>
            <person name="Gotoh A."/>
            <person name="Gotoh Y."/>
            <person name="Taniguchi I."/>
            <person name="Nakamura K."/>
            <person name="Hayashi T."/>
            <person name="Katayama T."/>
            <person name="Uemura T."/>
            <person name="Hattori Y."/>
        </authorList>
    </citation>
    <scope>NUCLEOTIDE SEQUENCE [LARGE SCALE GENOMIC DNA]</scope>
    <source>
        <strain evidence="7 8">PK-24</strain>
    </source>
</reference>
<dbReference type="InterPro" id="IPR013867">
    <property type="entry name" value="Telomere_rpt-bd_fac_dimer_dom"/>
</dbReference>
<dbReference type="PROSITE" id="PS50090">
    <property type="entry name" value="MYB_LIKE"/>
    <property type="match status" value="1"/>
</dbReference>
<feature type="compositionally biased region" description="Polar residues" evidence="4">
    <location>
        <begin position="246"/>
        <end position="259"/>
    </location>
</feature>
<feature type="domain" description="Myb-like" evidence="5">
    <location>
        <begin position="776"/>
        <end position="836"/>
    </location>
</feature>
<dbReference type="PROSITE" id="PS51294">
    <property type="entry name" value="HTH_MYB"/>
    <property type="match status" value="1"/>
</dbReference>
<keyword evidence="1" id="KW-0238">DNA-binding</keyword>
<gene>
    <name evidence="7" type="ORF">DAPK24_020940</name>
</gene>
<dbReference type="SMART" id="SM00717">
    <property type="entry name" value="SANT"/>
    <property type="match status" value="1"/>
</dbReference>
<comment type="caution">
    <text evidence="7">The sequence shown here is derived from an EMBL/GenBank/DDBJ whole genome shotgun (WGS) entry which is preliminary data.</text>
</comment>
<proteinExistence type="predicted"/>
<feature type="compositionally biased region" description="Low complexity" evidence="4">
    <location>
        <begin position="1"/>
        <end position="19"/>
    </location>
</feature>